<evidence type="ECO:0000313" key="3">
    <source>
        <dbReference type="Proteomes" id="UP000601108"/>
    </source>
</evidence>
<dbReference type="EMBL" id="BMWS01000018">
    <property type="protein sequence ID" value="GGX24426.1"/>
    <property type="molecule type" value="Genomic_DNA"/>
</dbReference>
<gene>
    <name evidence="2" type="ORF">GCM10007384_27030</name>
</gene>
<organism evidence="2 3">
    <name type="scientific">Aquimarina muelleri</name>
    <dbReference type="NCBI Taxonomy" id="279356"/>
    <lineage>
        <taxon>Bacteria</taxon>
        <taxon>Pseudomonadati</taxon>
        <taxon>Bacteroidota</taxon>
        <taxon>Flavobacteriia</taxon>
        <taxon>Flavobacteriales</taxon>
        <taxon>Flavobacteriaceae</taxon>
        <taxon>Aquimarina</taxon>
    </lineage>
</organism>
<reference evidence="2 3" key="1">
    <citation type="journal article" date="2014" name="Int. J. Syst. Evol. Microbiol.">
        <title>Complete genome sequence of Corynebacterium casei LMG S-19264T (=DSM 44701T), isolated from a smear-ripened cheese.</title>
        <authorList>
            <consortium name="US DOE Joint Genome Institute (JGI-PGF)"/>
            <person name="Walter F."/>
            <person name="Albersmeier A."/>
            <person name="Kalinowski J."/>
            <person name="Ruckert C."/>
        </authorList>
    </citation>
    <scope>NUCLEOTIDE SEQUENCE [LARGE SCALE GENOMIC DNA]</scope>
    <source>
        <strain evidence="2 3">KCTC 12285</strain>
    </source>
</reference>
<feature type="transmembrane region" description="Helical" evidence="1">
    <location>
        <begin position="67"/>
        <end position="87"/>
    </location>
</feature>
<sequence>MKLFCNNILNVIRYSVFFTVLFGMLLQPISKTITFFAEDSFELVEVDMEEDLEEEGKQEDDSVDEKIKLQILSFYNISFAYLLYGSYRKKLQPLRDFNLEIPIPPPELV</sequence>
<keyword evidence="1" id="KW-0472">Membrane</keyword>
<comment type="caution">
    <text evidence="2">The sequence shown here is derived from an EMBL/GenBank/DDBJ whole genome shotgun (WGS) entry which is preliminary data.</text>
</comment>
<protein>
    <submittedName>
        <fullName evidence="2">Uncharacterized protein</fullName>
    </submittedName>
</protein>
<evidence type="ECO:0000313" key="2">
    <source>
        <dbReference type="EMBL" id="GGX24426.1"/>
    </source>
</evidence>
<accession>A0A918JXQ0</accession>
<keyword evidence="1" id="KW-0812">Transmembrane</keyword>
<name>A0A918JXQ0_9FLAO</name>
<proteinExistence type="predicted"/>
<keyword evidence="3" id="KW-1185">Reference proteome</keyword>
<dbReference type="AlphaFoldDB" id="A0A918JXQ0"/>
<feature type="transmembrane region" description="Helical" evidence="1">
    <location>
        <begin position="12"/>
        <end position="30"/>
    </location>
</feature>
<dbReference type="RefSeq" id="WP_155837836.1">
    <property type="nucleotide sequence ID" value="NZ_BMWS01000018.1"/>
</dbReference>
<keyword evidence="1" id="KW-1133">Transmembrane helix</keyword>
<evidence type="ECO:0000256" key="1">
    <source>
        <dbReference type="SAM" id="Phobius"/>
    </source>
</evidence>
<dbReference type="Proteomes" id="UP000601108">
    <property type="component" value="Unassembled WGS sequence"/>
</dbReference>